<dbReference type="AlphaFoldDB" id="A0A5J4QGF0"/>
<protein>
    <submittedName>
        <fullName evidence="1">Uncharacterized protein</fullName>
    </submittedName>
</protein>
<evidence type="ECO:0000313" key="2">
    <source>
        <dbReference type="Proteomes" id="UP000324800"/>
    </source>
</evidence>
<proteinExistence type="predicted"/>
<accession>A0A5J4QGF0</accession>
<evidence type="ECO:0000313" key="1">
    <source>
        <dbReference type="EMBL" id="KAA6320041.1"/>
    </source>
</evidence>
<dbReference type="Proteomes" id="UP000324800">
    <property type="component" value="Unassembled WGS sequence"/>
</dbReference>
<name>A0A5J4QGF0_9EUKA</name>
<reference evidence="1 2" key="1">
    <citation type="submission" date="2019-03" db="EMBL/GenBank/DDBJ databases">
        <title>Single cell metagenomics reveals metabolic interactions within the superorganism composed of flagellate Streblomastix strix and complex community of Bacteroidetes bacteria on its surface.</title>
        <authorList>
            <person name="Treitli S.C."/>
            <person name="Kolisko M."/>
            <person name="Husnik F."/>
            <person name="Keeling P."/>
            <person name="Hampl V."/>
        </authorList>
    </citation>
    <scope>NUCLEOTIDE SEQUENCE [LARGE SCALE GENOMIC DNA]</scope>
    <source>
        <strain evidence="1">ST1C</strain>
    </source>
</reference>
<organism evidence="1 2">
    <name type="scientific">Streblomastix strix</name>
    <dbReference type="NCBI Taxonomy" id="222440"/>
    <lineage>
        <taxon>Eukaryota</taxon>
        <taxon>Metamonada</taxon>
        <taxon>Preaxostyla</taxon>
        <taxon>Oxymonadida</taxon>
        <taxon>Streblomastigidae</taxon>
        <taxon>Streblomastix</taxon>
    </lineage>
</organism>
<sequence>MGMEPDQHNCQKPKSKKHSLILNTIDHQEAQAAKLRGWNTTMITNKTHILDINWLIAKLRANIPAQLIQILPQMTIDAAPSGWGSTLERELEMIAIAHGTWNRRQAKLSSNNREIKAITQDLRSFAKALKNSRVQSLAIRSDN</sequence>
<gene>
    <name evidence="1" type="ORF">EZS28_054741</name>
</gene>
<feature type="non-terminal residue" evidence="1">
    <location>
        <position position="143"/>
    </location>
</feature>
<dbReference type="EMBL" id="SNRW01045672">
    <property type="protein sequence ID" value="KAA6320041.1"/>
    <property type="molecule type" value="Genomic_DNA"/>
</dbReference>
<comment type="caution">
    <text evidence="1">The sequence shown here is derived from an EMBL/GenBank/DDBJ whole genome shotgun (WGS) entry which is preliminary data.</text>
</comment>